<sequence>MIYSDISQIGYVVSLEGTRVRVNLLDSHKGQLASHRGGVNSVSQPGDLIGFEAGRHLVIARVTDMSFVEPEKAHATKFGTMNVSDIPLRQLVCHAIGHIKSTEDKLHFISENWMLPPLGAKAVPLDKELLNIVFGIPEEEQKFSLRLGSDSRTHTVEIRAGMNRLLSRHLAVLGSTGYGKSNFNALLTRQIAENFPSARVVIFDINGEYAQAFEGLRNVKQTVLGVGPNVESDGLFSKEHVTYHRIPYQALGWAGLIKLLRPSDKTQLPALRNALRSLPYIKTNPLNQFEMLVEQHDSATGFTNNFSLVDDCNPQNQDFLGSWLSVLQKQNVKRQLHWPPFRGIANLVAEFGCVAASRNAGKTERNAFNYGNVLPLIKIIQQLSEDSRFIEVLNTSGGQIINWAEPWQKPLEEEVDYIFGKPKGSPQDWNIHIINFKSLADDLSPLVLGALLEMYAEVLFKRGQNNSYPTLLLLEEAHQYLRDPYAEDANQLKAYERLAKEGRKFGCSLLVSTQRPSELSSTVLAMCSNWVSLRLTNERDLNALRHAMENGNESVLSEISGLPRGDAVGFGSAFNIPVRMTIDEAVPGPASTDANFAEAWSVPAIPQVQPKVN</sequence>
<dbReference type="InterPro" id="IPR008571">
    <property type="entry name" value="HerA-like"/>
</dbReference>
<proteinExistence type="predicted"/>
<evidence type="ECO:0000259" key="1">
    <source>
        <dbReference type="Pfam" id="PF01935"/>
    </source>
</evidence>
<dbReference type="Pfam" id="PF01935">
    <property type="entry name" value="DUF87"/>
    <property type="match status" value="1"/>
</dbReference>
<keyword evidence="2" id="KW-0547">Nucleotide-binding</keyword>
<name>A0ABU6LAP2_9GAMM</name>
<dbReference type="Proteomes" id="UP001306119">
    <property type="component" value="Unassembled WGS sequence"/>
</dbReference>
<dbReference type="SUPFAM" id="SSF52540">
    <property type="entry name" value="P-loop containing nucleoside triphosphate hydrolases"/>
    <property type="match status" value="1"/>
</dbReference>
<dbReference type="InterPro" id="IPR027417">
    <property type="entry name" value="P-loop_NTPase"/>
</dbReference>
<dbReference type="EMBL" id="JAYXUG010000006">
    <property type="protein sequence ID" value="MEC6832001.1"/>
    <property type="molecule type" value="Genomic_DNA"/>
</dbReference>
<keyword evidence="2" id="KW-0067">ATP-binding</keyword>
<gene>
    <name evidence="2" type="ORF">VXS06_09525</name>
</gene>
<dbReference type="Gene3D" id="3.40.50.300">
    <property type="entry name" value="P-loop containing nucleotide triphosphate hydrolases"/>
    <property type="match status" value="2"/>
</dbReference>
<dbReference type="PANTHER" id="PTHR42957">
    <property type="entry name" value="HELICASE MJ1565-RELATED"/>
    <property type="match status" value="1"/>
</dbReference>
<reference evidence="2 3" key="1">
    <citation type="submission" date="2024-01" db="EMBL/GenBank/DDBJ databases">
        <title>Active colonisers of the gastrointestinal tract of Atlantic salmon farmed in a warm water region.</title>
        <authorList>
            <person name="Bowman J.P."/>
        </authorList>
    </citation>
    <scope>NUCLEOTIDE SEQUENCE [LARGE SCALE GENOMIC DNA]</scope>
    <source>
        <strain evidence="2 3">S3MW1</strain>
    </source>
</reference>
<protein>
    <submittedName>
        <fullName evidence="2">ATP-binding protein</fullName>
    </submittedName>
</protein>
<organism evidence="2 3">
    <name type="scientific">Photobacterium toruni</name>
    <dbReference type="NCBI Taxonomy" id="1935446"/>
    <lineage>
        <taxon>Bacteria</taxon>
        <taxon>Pseudomonadati</taxon>
        <taxon>Pseudomonadota</taxon>
        <taxon>Gammaproteobacteria</taxon>
        <taxon>Vibrionales</taxon>
        <taxon>Vibrionaceae</taxon>
        <taxon>Photobacterium</taxon>
    </lineage>
</organism>
<accession>A0ABU6LAP2</accession>
<comment type="caution">
    <text evidence="2">The sequence shown here is derived from an EMBL/GenBank/DDBJ whole genome shotgun (WGS) entry which is preliminary data.</text>
</comment>
<evidence type="ECO:0000313" key="3">
    <source>
        <dbReference type="Proteomes" id="UP001306119"/>
    </source>
</evidence>
<dbReference type="InterPro" id="IPR002789">
    <property type="entry name" value="HerA_central"/>
</dbReference>
<dbReference type="PANTHER" id="PTHR42957:SF1">
    <property type="entry name" value="HELICASE MJ1565-RELATED"/>
    <property type="match status" value="1"/>
</dbReference>
<dbReference type="GO" id="GO:0005524">
    <property type="term" value="F:ATP binding"/>
    <property type="evidence" value="ECO:0007669"/>
    <property type="project" value="UniProtKB-KW"/>
</dbReference>
<dbReference type="RefSeq" id="WP_327774783.1">
    <property type="nucleotide sequence ID" value="NZ_JAYXUG010000006.1"/>
</dbReference>
<evidence type="ECO:0000313" key="2">
    <source>
        <dbReference type="EMBL" id="MEC6832001.1"/>
    </source>
</evidence>
<keyword evidence="3" id="KW-1185">Reference proteome</keyword>
<feature type="domain" description="Helicase HerA central" evidence="1">
    <location>
        <begin position="155"/>
        <end position="279"/>
    </location>
</feature>